<protein>
    <recommendedName>
        <fullName evidence="3">DNA primase/nucleoside triphosphatase C-terminal domain-containing protein</fullName>
    </recommendedName>
</protein>
<organism evidence="1 2">
    <name type="scientific">Arthrobacter ginsengisoli</name>
    <dbReference type="NCBI Taxonomy" id="1356565"/>
    <lineage>
        <taxon>Bacteria</taxon>
        <taxon>Bacillati</taxon>
        <taxon>Actinomycetota</taxon>
        <taxon>Actinomycetes</taxon>
        <taxon>Micrococcales</taxon>
        <taxon>Micrococcaceae</taxon>
        <taxon>Arthrobacter</taxon>
    </lineage>
</organism>
<sequence length="90" mass="9745">MAASLTASAHINRFLAEATTEGSDEGTSLRRDELYGLYISWCLLHDAVPHPVSSFWAALKSHRVNPARSGLRMAGPAATDYILATYPALN</sequence>
<accession>A0ABU1UC80</accession>
<evidence type="ECO:0008006" key="3">
    <source>
        <dbReference type="Google" id="ProtNLM"/>
    </source>
</evidence>
<gene>
    <name evidence="1" type="ORF">J2X01_002081</name>
</gene>
<evidence type="ECO:0000313" key="1">
    <source>
        <dbReference type="EMBL" id="MDR7082791.1"/>
    </source>
</evidence>
<reference evidence="1 2" key="1">
    <citation type="submission" date="2023-07" db="EMBL/GenBank/DDBJ databases">
        <title>Sorghum-associated microbial communities from plants grown in Nebraska, USA.</title>
        <authorList>
            <person name="Schachtman D."/>
        </authorList>
    </citation>
    <scope>NUCLEOTIDE SEQUENCE [LARGE SCALE GENOMIC DNA]</scope>
    <source>
        <strain evidence="1 2">BE167</strain>
    </source>
</reference>
<dbReference type="Proteomes" id="UP001252243">
    <property type="component" value="Unassembled WGS sequence"/>
</dbReference>
<dbReference type="RefSeq" id="WP_310056511.1">
    <property type="nucleotide sequence ID" value="NZ_JAVDVQ010000007.1"/>
</dbReference>
<comment type="caution">
    <text evidence="1">The sequence shown here is derived from an EMBL/GenBank/DDBJ whole genome shotgun (WGS) entry which is preliminary data.</text>
</comment>
<keyword evidence="2" id="KW-1185">Reference proteome</keyword>
<proteinExistence type="predicted"/>
<dbReference type="EMBL" id="JAVDVQ010000007">
    <property type="protein sequence ID" value="MDR7082791.1"/>
    <property type="molecule type" value="Genomic_DNA"/>
</dbReference>
<name>A0ABU1UC80_9MICC</name>
<evidence type="ECO:0000313" key="2">
    <source>
        <dbReference type="Proteomes" id="UP001252243"/>
    </source>
</evidence>